<protein>
    <submittedName>
        <fullName evidence="2">Uncharacterized protein</fullName>
    </submittedName>
</protein>
<dbReference type="InterPro" id="IPR041078">
    <property type="entry name" value="Plavaka"/>
</dbReference>
<sequence length="319" mass="36232">MDSFLHFFFPFTNDFPRADIHELLSPDLLHQVIKGTFKDHLVTWVEAYLVSTHGQQQANKILADIDRRITAAPSFPGLRRFPQGRGFKQWTGDDSKALMKVYLPALSGHIPSRMVKAIRAFLEFCYLSRRNVHDESTLRDLENALKRFHSFRMIFQETGVRPDGFSLPRQHALTHYHAHIRLFGAPNGLCSSITESKHIKAVKEPWRRSNHFEAIMQMMVTNQRMDQLSAMRVNYVSRGMLNSSQNPVSRALVPQHQRDSEHVRSSNPTPPQEQSQDPAAGVSVSEQDDDGDVDGPPVLGHVRLAKKPARGCPGAWESH</sequence>
<comment type="caution">
    <text evidence="2">The sequence shown here is derived from an EMBL/GenBank/DDBJ whole genome shotgun (WGS) entry which is preliminary data.</text>
</comment>
<accession>A0ABR3JQK1</accession>
<dbReference type="Pfam" id="PF18759">
    <property type="entry name" value="Plavaka"/>
    <property type="match status" value="1"/>
</dbReference>
<organism evidence="2 3">
    <name type="scientific">Hohenbuehelia grisea</name>
    <dbReference type="NCBI Taxonomy" id="104357"/>
    <lineage>
        <taxon>Eukaryota</taxon>
        <taxon>Fungi</taxon>
        <taxon>Dikarya</taxon>
        <taxon>Basidiomycota</taxon>
        <taxon>Agaricomycotina</taxon>
        <taxon>Agaricomycetes</taxon>
        <taxon>Agaricomycetidae</taxon>
        <taxon>Agaricales</taxon>
        <taxon>Pleurotineae</taxon>
        <taxon>Pleurotaceae</taxon>
        <taxon>Hohenbuehelia</taxon>
    </lineage>
</organism>
<dbReference type="Proteomes" id="UP001556367">
    <property type="component" value="Unassembled WGS sequence"/>
</dbReference>
<gene>
    <name evidence="2" type="ORF">HGRIS_001227</name>
</gene>
<proteinExistence type="predicted"/>
<feature type="region of interest" description="Disordered" evidence="1">
    <location>
        <begin position="244"/>
        <end position="319"/>
    </location>
</feature>
<reference evidence="3" key="1">
    <citation type="submission" date="2024-06" db="EMBL/GenBank/DDBJ databases">
        <title>Multi-omics analyses provide insights into the biosynthesis of the anticancer antibiotic pleurotin in Hohenbuehelia grisea.</title>
        <authorList>
            <person name="Weaver J.A."/>
            <person name="Alberti F."/>
        </authorList>
    </citation>
    <scope>NUCLEOTIDE SEQUENCE [LARGE SCALE GENOMIC DNA]</scope>
    <source>
        <strain evidence="3">T-177</strain>
    </source>
</reference>
<dbReference type="EMBL" id="JASNQZ010000005">
    <property type="protein sequence ID" value="KAL0957430.1"/>
    <property type="molecule type" value="Genomic_DNA"/>
</dbReference>
<name>A0ABR3JQK1_9AGAR</name>
<evidence type="ECO:0000313" key="3">
    <source>
        <dbReference type="Proteomes" id="UP001556367"/>
    </source>
</evidence>
<evidence type="ECO:0000256" key="1">
    <source>
        <dbReference type="SAM" id="MobiDB-lite"/>
    </source>
</evidence>
<evidence type="ECO:0000313" key="2">
    <source>
        <dbReference type="EMBL" id="KAL0957430.1"/>
    </source>
</evidence>
<keyword evidence="3" id="KW-1185">Reference proteome</keyword>